<dbReference type="VEuPathDB" id="PlasmoDB:PmUG01_08017700"/>
<evidence type="ECO:0000256" key="2">
    <source>
        <dbReference type="SAM" id="Phobius"/>
    </source>
</evidence>
<gene>
    <name evidence="3" type="primary">PmUG01_08017700</name>
    <name evidence="3" type="ORF">PMUG01_08017700</name>
</gene>
<sequence>MGILRGYSKKGEISMFMSSFFTKAFLLIASVWNLEPLFDDNINKILLDKQCKVQDVLNFKDNRSLAEVGSKFQSMNDDFCEHITDGINKNDFDYFHNVRQLTNSYYDQKKFPHFESPNYFVFQGNKFPSYNHGNCPNFQDNDDSPFDGDDDPSFEDANYPNFENRNYSSWQGSNYSLAQRNDCSPSPRNNYTPTQRYDYPHAERNDYPSFEYSNFPNYDKMYFTHPNDDYMSDEDDDDEDDDNNYYSQIIDNEHTSFKNKDISHLKDFYTVTKNNDYDHIKGKLVKKKNSDIEKHFDAYYKKHDKKISKKIPFLSTLFFVGSVALSAMEYVIVPIILSVISFVLTSYYIKKLKGRKRKKKKLKRMYMK</sequence>
<keyword evidence="2" id="KW-0812">Transmembrane</keyword>
<feature type="compositionally biased region" description="Polar residues" evidence="1">
    <location>
        <begin position="178"/>
        <end position="195"/>
    </location>
</feature>
<evidence type="ECO:0000313" key="4">
    <source>
        <dbReference type="Proteomes" id="UP000219813"/>
    </source>
</evidence>
<evidence type="ECO:0000313" key="3">
    <source>
        <dbReference type="EMBL" id="SCN12052.1"/>
    </source>
</evidence>
<keyword evidence="2" id="KW-1133">Transmembrane helix</keyword>
<organism evidence="3 4">
    <name type="scientific">Plasmodium malariae</name>
    <dbReference type="NCBI Taxonomy" id="5858"/>
    <lineage>
        <taxon>Eukaryota</taxon>
        <taxon>Sar</taxon>
        <taxon>Alveolata</taxon>
        <taxon>Apicomplexa</taxon>
        <taxon>Aconoidasida</taxon>
        <taxon>Haemosporida</taxon>
        <taxon>Plasmodiidae</taxon>
        <taxon>Plasmodium</taxon>
        <taxon>Plasmodium (Plasmodium)</taxon>
    </lineage>
</organism>
<dbReference type="GeneID" id="39868159"/>
<dbReference type="AlphaFoldDB" id="A0A1D3PA34"/>
<feature type="transmembrane region" description="Helical" evidence="2">
    <location>
        <begin position="331"/>
        <end position="349"/>
    </location>
</feature>
<dbReference type="RefSeq" id="XP_028861024.1">
    <property type="nucleotide sequence ID" value="XM_029004324.1"/>
</dbReference>
<proteinExistence type="predicted"/>
<feature type="region of interest" description="Disordered" evidence="1">
    <location>
        <begin position="178"/>
        <end position="205"/>
    </location>
</feature>
<dbReference type="OrthoDB" id="387540at2759"/>
<evidence type="ECO:0000256" key="1">
    <source>
        <dbReference type="SAM" id="MobiDB-lite"/>
    </source>
</evidence>
<keyword evidence="2" id="KW-0472">Membrane</keyword>
<feature type="compositionally biased region" description="Acidic residues" evidence="1">
    <location>
        <begin position="140"/>
        <end position="154"/>
    </location>
</feature>
<protein>
    <submittedName>
        <fullName evidence="3">Uncharacterized protein</fullName>
    </submittedName>
</protein>
<dbReference type="EMBL" id="LT594629">
    <property type="protein sequence ID" value="SCN12052.1"/>
    <property type="molecule type" value="Genomic_DNA"/>
</dbReference>
<accession>A0A1D3PA34</accession>
<reference evidence="3 4" key="1">
    <citation type="submission" date="2016-06" db="EMBL/GenBank/DDBJ databases">
        <authorList>
            <consortium name="Pathogen Informatics"/>
        </authorList>
    </citation>
    <scope>NUCLEOTIDE SEQUENCE [LARGE SCALE GENOMIC DNA]</scope>
</reference>
<feature type="region of interest" description="Disordered" evidence="1">
    <location>
        <begin position="133"/>
        <end position="162"/>
    </location>
</feature>
<name>A0A1D3PA34_PLAMA</name>
<dbReference type="Proteomes" id="UP000219813">
    <property type="component" value="Chromosome 8"/>
</dbReference>
<dbReference type="KEGG" id="pmal:PMUG01_08017700"/>
<keyword evidence="4" id="KW-1185">Reference proteome</keyword>